<protein>
    <submittedName>
        <fullName evidence="2">Cyclic nucleotide-binding domain-containing protein</fullName>
    </submittedName>
</protein>
<dbReference type="Gene3D" id="2.60.120.10">
    <property type="entry name" value="Jelly Rolls"/>
    <property type="match status" value="1"/>
</dbReference>
<dbReference type="EMBL" id="SMLK01000011">
    <property type="protein sequence ID" value="TFY96619.1"/>
    <property type="molecule type" value="Genomic_DNA"/>
</dbReference>
<dbReference type="PROSITE" id="PS50042">
    <property type="entry name" value="CNMP_BINDING_3"/>
    <property type="match status" value="1"/>
</dbReference>
<dbReference type="InterPro" id="IPR018490">
    <property type="entry name" value="cNMP-bd_dom_sf"/>
</dbReference>
<name>A0A4Z0BE13_9BURK</name>
<gene>
    <name evidence="2" type="ORF">EZ216_20430</name>
</gene>
<proteinExistence type="predicted"/>
<dbReference type="SMART" id="SM00100">
    <property type="entry name" value="cNMP"/>
    <property type="match status" value="1"/>
</dbReference>
<evidence type="ECO:0000313" key="3">
    <source>
        <dbReference type="Proteomes" id="UP000297839"/>
    </source>
</evidence>
<accession>A0A4Z0BE13</accession>
<dbReference type="InterPro" id="IPR000595">
    <property type="entry name" value="cNMP-bd_dom"/>
</dbReference>
<dbReference type="InterPro" id="IPR050397">
    <property type="entry name" value="Env_Response_Regulators"/>
</dbReference>
<dbReference type="AlphaFoldDB" id="A0A4Z0BE13"/>
<evidence type="ECO:0000259" key="1">
    <source>
        <dbReference type="PROSITE" id="PS50042"/>
    </source>
</evidence>
<reference evidence="2 3" key="1">
    <citation type="submission" date="2019-03" db="EMBL/GenBank/DDBJ databases">
        <title>Ramlibacter sp. 18x22-1, whole genome shotgun sequence.</title>
        <authorList>
            <person name="Zhang X."/>
            <person name="Feng G."/>
            <person name="Zhu H."/>
        </authorList>
    </citation>
    <scope>NUCLEOTIDE SEQUENCE [LARGE SCALE GENOMIC DNA]</scope>
    <source>
        <strain evidence="2 3">18x22-1</strain>
    </source>
</reference>
<dbReference type="RefSeq" id="WP_135251647.1">
    <property type="nucleotide sequence ID" value="NZ_SMLK01000011.1"/>
</dbReference>
<dbReference type="GO" id="GO:0005829">
    <property type="term" value="C:cytosol"/>
    <property type="evidence" value="ECO:0007669"/>
    <property type="project" value="TreeGrafter"/>
</dbReference>
<feature type="domain" description="Cyclic nucleotide-binding" evidence="1">
    <location>
        <begin position="54"/>
        <end position="167"/>
    </location>
</feature>
<dbReference type="Proteomes" id="UP000297839">
    <property type="component" value="Unassembled WGS sequence"/>
</dbReference>
<dbReference type="SUPFAM" id="SSF51206">
    <property type="entry name" value="cAMP-binding domain-like"/>
    <property type="match status" value="1"/>
</dbReference>
<dbReference type="CDD" id="cd00038">
    <property type="entry name" value="CAP_ED"/>
    <property type="match status" value="1"/>
</dbReference>
<keyword evidence="3" id="KW-1185">Reference proteome</keyword>
<dbReference type="InterPro" id="IPR014710">
    <property type="entry name" value="RmlC-like_jellyroll"/>
</dbReference>
<sequence length="215" mass="22996">MNDRAAAVNGAAQLVDGVAPRRSVREELEAAGLEVVGPCERLSARRDLLRESVFLQDFTPEEADVLGEAMVQIRARAGQVLIAEDDASDWMLLLLSGTVDVGKRKVDAEYNPDGDLNETTTRLAVLRAGAALGEMSMLDGEPRYASCWALSDVEAAVLTRGAVAKLITDNPAVGAKVLVKLTQLLAQRLRNTSNQLIRHLADKAPRASGPGPETV</sequence>
<comment type="caution">
    <text evidence="2">The sequence shown here is derived from an EMBL/GenBank/DDBJ whole genome shotgun (WGS) entry which is preliminary data.</text>
</comment>
<dbReference type="Pfam" id="PF00027">
    <property type="entry name" value="cNMP_binding"/>
    <property type="match status" value="1"/>
</dbReference>
<dbReference type="OrthoDB" id="8589195at2"/>
<dbReference type="GO" id="GO:0003700">
    <property type="term" value="F:DNA-binding transcription factor activity"/>
    <property type="evidence" value="ECO:0007669"/>
    <property type="project" value="TreeGrafter"/>
</dbReference>
<dbReference type="PANTHER" id="PTHR24567:SF68">
    <property type="entry name" value="DNA-BINDING TRANSCRIPTIONAL DUAL REGULATOR CRP"/>
    <property type="match status" value="1"/>
</dbReference>
<evidence type="ECO:0000313" key="2">
    <source>
        <dbReference type="EMBL" id="TFY96619.1"/>
    </source>
</evidence>
<organism evidence="2 3">
    <name type="scientific">Ramlibacter humi</name>
    <dbReference type="NCBI Taxonomy" id="2530451"/>
    <lineage>
        <taxon>Bacteria</taxon>
        <taxon>Pseudomonadati</taxon>
        <taxon>Pseudomonadota</taxon>
        <taxon>Betaproteobacteria</taxon>
        <taxon>Burkholderiales</taxon>
        <taxon>Comamonadaceae</taxon>
        <taxon>Ramlibacter</taxon>
    </lineage>
</organism>
<dbReference type="PANTHER" id="PTHR24567">
    <property type="entry name" value="CRP FAMILY TRANSCRIPTIONAL REGULATORY PROTEIN"/>
    <property type="match status" value="1"/>
</dbReference>